<protein>
    <submittedName>
        <fullName evidence="2">Uncharacterized protein</fullName>
    </submittedName>
</protein>
<dbReference type="Proteomes" id="UP000015105">
    <property type="component" value="Chromosome 3D"/>
</dbReference>
<sequence length="65" mass="7163">MHILFCLCSLFGILGVTDACLEALSKSCSNSLTTLDVNGCTGIKRRSRDELIQLFPRLSCFKVHS</sequence>
<proteinExistence type="predicted"/>
<dbReference type="Gramene" id="AET3Gv20151500.17">
    <property type="protein sequence ID" value="AET3Gv20151500.17"/>
    <property type="gene ID" value="AET3Gv20151500"/>
</dbReference>
<keyword evidence="3" id="KW-1185">Reference proteome</keyword>
<evidence type="ECO:0000313" key="3">
    <source>
        <dbReference type="Proteomes" id="UP000015105"/>
    </source>
</evidence>
<reference evidence="3" key="2">
    <citation type="journal article" date="2017" name="Nat. Plants">
        <title>The Aegilops tauschii genome reveals multiple impacts of transposons.</title>
        <authorList>
            <person name="Zhao G."/>
            <person name="Zou C."/>
            <person name="Li K."/>
            <person name="Wang K."/>
            <person name="Li T."/>
            <person name="Gao L."/>
            <person name="Zhang X."/>
            <person name="Wang H."/>
            <person name="Yang Z."/>
            <person name="Liu X."/>
            <person name="Jiang W."/>
            <person name="Mao L."/>
            <person name="Kong X."/>
            <person name="Jiao Y."/>
            <person name="Jia J."/>
        </authorList>
    </citation>
    <scope>NUCLEOTIDE SEQUENCE [LARGE SCALE GENOMIC DNA]</scope>
    <source>
        <strain evidence="3">cv. AL8/78</strain>
    </source>
</reference>
<dbReference type="Gene3D" id="3.80.10.10">
    <property type="entry name" value="Ribonuclease Inhibitor"/>
    <property type="match status" value="1"/>
</dbReference>
<reference evidence="2" key="5">
    <citation type="journal article" date="2021" name="G3 (Bethesda)">
        <title>Aegilops tauschii genome assembly Aet v5.0 features greater sequence contiguity and improved annotation.</title>
        <authorList>
            <person name="Wang L."/>
            <person name="Zhu T."/>
            <person name="Rodriguez J.C."/>
            <person name="Deal K.R."/>
            <person name="Dubcovsky J."/>
            <person name="McGuire P.E."/>
            <person name="Lux T."/>
            <person name="Spannagl M."/>
            <person name="Mayer K.F.X."/>
            <person name="Baldrich P."/>
            <person name="Meyers B.C."/>
            <person name="Huo N."/>
            <person name="Gu Y.Q."/>
            <person name="Zhou H."/>
            <person name="Devos K.M."/>
            <person name="Bennetzen J.L."/>
            <person name="Unver T."/>
            <person name="Budak H."/>
            <person name="Gulick P.J."/>
            <person name="Galiba G."/>
            <person name="Kalapos B."/>
            <person name="Nelson D.R."/>
            <person name="Li P."/>
            <person name="You F.M."/>
            <person name="Luo M.C."/>
            <person name="Dvorak J."/>
        </authorList>
    </citation>
    <scope>NUCLEOTIDE SEQUENCE [LARGE SCALE GENOMIC DNA]</scope>
    <source>
        <strain evidence="2">cv. AL8/78</strain>
    </source>
</reference>
<dbReference type="AlphaFoldDB" id="A0A453DXS5"/>
<dbReference type="InterPro" id="IPR032675">
    <property type="entry name" value="LRR_dom_sf"/>
</dbReference>
<reference evidence="3" key="1">
    <citation type="journal article" date="2014" name="Science">
        <title>Ancient hybridizations among the ancestral genomes of bread wheat.</title>
        <authorList>
            <consortium name="International Wheat Genome Sequencing Consortium,"/>
            <person name="Marcussen T."/>
            <person name="Sandve S.R."/>
            <person name="Heier L."/>
            <person name="Spannagl M."/>
            <person name="Pfeifer M."/>
            <person name="Jakobsen K.S."/>
            <person name="Wulff B.B."/>
            <person name="Steuernagel B."/>
            <person name="Mayer K.F."/>
            <person name="Olsen O.A."/>
        </authorList>
    </citation>
    <scope>NUCLEOTIDE SEQUENCE [LARGE SCALE GENOMIC DNA]</scope>
    <source>
        <strain evidence="3">cv. AL8/78</strain>
    </source>
</reference>
<feature type="chain" id="PRO_5019467196" evidence="1">
    <location>
        <begin position="20"/>
        <end position="65"/>
    </location>
</feature>
<name>A0A453DXS5_AEGTS</name>
<reference evidence="2" key="3">
    <citation type="journal article" date="2017" name="Nature">
        <title>Genome sequence of the progenitor of the wheat D genome Aegilops tauschii.</title>
        <authorList>
            <person name="Luo M.C."/>
            <person name="Gu Y.Q."/>
            <person name="Puiu D."/>
            <person name="Wang H."/>
            <person name="Twardziok S.O."/>
            <person name="Deal K.R."/>
            <person name="Huo N."/>
            <person name="Zhu T."/>
            <person name="Wang L."/>
            <person name="Wang Y."/>
            <person name="McGuire P.E."/>
            <person name="Liu S."/>
            <person name="Long H."/>
            <person name="Ramasamy R.K."/>
            <person name="Rodriguez J.C."/>
            <person name="Van S.L."/>
            <person name="Yuan L."/>
            <person name="Wang Z."/>
            <person name="Xia Z."/>
            <person name="Xiao L."/>
            <person name="Anderson O.D."/>
            <person name="Ouyang S."/>
            <person name="Liang Y."/>
            <person name="Zimin A.V."/>
            <person name="Pertea G."/>
            <person name="Qi P."/>
            <person name="Bennetzen J.L."/>
            <person name="Dai X."/>
            <person name="Dawson M.W."/>
            <person name="Muller H.G."/>
            <person name="Kugler K."/>
            <person name="Rivarola-Duarte L."/>
            <person name="Spannagl M."/>
            <person name="Mayer K.F.X."/>
            <person name="Lu F.H."/>
            <person name="Bevan M.W."/>
            <person name="Leroy P."/>
            <person name="Li P."/>
            <person name="You F.M."/>
            <person name="Sun Q."/>
            <person name="Liu Z."/>
            <person name="Lyons E."/>
            <person name="Wicker T."/>
            <person name="Salzberg S.L."/>
            <person name="Devos K.M."/>
            <person name="Dvorak J."/>
        </authorList>
    </citation>
    <scope>NUCLEOTIDE SEQUENCE [LARGE SCALE GENOMIC DNA]</scope>
    <source>
        <strain evidence="2">cv. AL8/78</strain>
    </source>
</reference>
<accession>A0A453DXS5</accession>
<keyword evidence="1" id="KW-0732">Signal</keyword>
<feature type="signal peptide" evidence="1">
    <location>
        <begin position="1"/>
        <end position="19"/>
    </location>
</feature>
<evidence type="ECO:0000313" key="2">
    <source>
        <dbReference type="EnsemblPlants" id="AET3Gv20151500.17"/>
    </source>
</evidence>
<organism evidence="2 3">
    <name type="scientific">Aegilops tauschii subsp. strangulata</name>
    <name type="common">Goatgrass</name>
    <dbReference type="NCBI Taxonomy" id="200361"/>
    <lineage>
        <taxon>Eukaryota</taxon>
        <taxon>Viridiplantae</taxon>
        <taxon>Streptophyta</taxon>
        <taxon>Embryophyta</taxon>
        <taxon>Tracheophyta</taxon>
        <taxon>Spermatophyta</taxon>
        <taxon>Magnoliopsida</taxon>
        <taxon>Liliopsida</taxon>
        <taxon>Poales</taxon>
        <taxon>Poaceae</taxon>
        <taxon>BOP clade</taxon>
        <taxon>Pooideae</taxon>
        <taxon>Triticodae</taxon>
        <taxon>Triticeae</taxon>
        <taxon>Triticinae</taxon>
        <taxon>Aegilops</taxon>
    </lineage>
</organism>
<reference evidence="2" key="4">
    <citation type="submission" date="2019-03" db="UniProtKB">
        <authorList>
            <consortium name="EnsemblPlants"/>
        </authorList>
    </citation>
    <scope>IDENTIFICATION</scope>
</reference>
<evidence type="ECO:0000256" key="1">
    <source>
        <dbReference type="SAM" id="SignalP"/>
    </source>
</evidence>
<dbReference type="EnsemblPlants" id="AET3Gv20151500.17">
    <property type="protein sequence ID" value="AET3Gv20151500.17"/>
    <property type="gene ID" value="AET3Gv20151500"/>
</dbReference>